<proteinExistence type="predicted"/>
<evidence type="ECO:0000256" key="1">
    <source>
        <dbReference type="ARBA" id="ARBA00023122"/>
    </source>
</evidence>
<dbReference type="PANTHER" id="PTHR43080:SF2">
    <property type="entry name" value="CBS DOMAIN-CONTAINING PROTEIN"/>
    <property type="match status" value="1"/>
</dbReference>
<dbReference type="Pfam" id="PF00571">
    <property type="entry name" value="CBS"/>
    <property type="match status" value="2"/>
</dbReference>
<dbReference type="Proteomes" id="UP000230859">
    <property type="component" value="Unassembled WGS sequence"/>
</dbReference>
<dbReference type="SMART" id="SM00116">
    <property type="entry name" value="CBS"/>
    <property type="match status" value="2"/>
</dbReference>
<dbReference type="EMBL" id="PCVY01000022">
    <property type="protein sequence ID" value="PIQ86994.1"/>
    <property type="molecule type" value="Genomic_DNA"/>
</dbReference>
<dbReference type="Gene3D" id="3.10.580.10">
    <property type="entry name" value="CBS-domain"/>
    <property type="match status" value="1"/>
</dbReference>
<dbReference type="PROSITE" id="PS51371">
    <property type="entry name" value="CBS"/>
    <property type="match status" value="2"/>
</dbReference>
<evidence type="ECO:0000256" key="2">
    <source>
        <dbReference type="PROSITE-ProRule" id="PRU00703"/>
    </source>
</evidence>
<dbReference type="InterPro" id="IPR051257">
    <property type="entry name" value="Diverse_CBS-Domain"/>
</dbReference>
<dbReference type="AlphaFoldDB" id="A0A2H0LTJ5"/>
<name>A0A2H0LTJ5_9BACT</name>
<organism evidence="4 5">
    <name type="scientific">Candidatus Abzuiibacterium crystallinum</name>
    <dbReference type="NCBI Taxonomy" id="1974748"/>
    <lineage>
        <taxon>Bacteria</taxon>
        <taxon>Pseudomonadati</taxon>
        <taxon>Candidatus Omnitrophota</taxon>
        <taxon>Candidatus Abzuiibacterium</taxon>
    </lineage>
</organism>
<feature type="domain" description="CBS" evidence="3">
    <location>
        <begin position="99"/>
        <end position="156"/>
    </location>
</feature>
<accession>A0A2H0LTJ5</accession>
<protein>
    <recommendedName>
        <fullName evidence="3">CBS domain-containing protein</fullName>
    </recommendedName>
</protein>
<comment type="caution">
    <text evidence="4">The sequence shown here is derived from an EMBL/GenBank/DDBJ whole genome shotgun (WGS) entry which is preliminary data.</text>
</comment>
<dbReference type="PANTHER" id="PTHR43080">
    <property type="entry name" value="CBS DOMAIN-CONTAINING PROTEIN CBSX3, MITOCHONDRIAL"/>
    <property type="match status" value="1"/>
</dbReference>
<reference evidence="4 5" key="1">
    <citation type="submission" date="2017-09" db="EMBL/GenBank/DDBJ databases">
        <title>Depth-based differentiation of microbial function through sediment-hosted aquifers and enrichment of novel symbionts in the deep terrestrial subsurface.</title>
        <authorList>
            <person name="Probst A.J."/>
            <person name="Ladd B."/>
            <person name="Jarett J.K."/>
            <person name="Geller-Mcgrath D.E."/>
            <person name="Sieber C.M."/>
            <person name="Emerson J.B."/>
            <person name="Anantharaman K."/>
            <person name="Thomas B.C."/>
            <person name="Malmstrom R."/>
            <person name="Stieglmeier M."/>
            <person name="Klingl A."/>
            <person name="Woyke T."/>
            <person name="Ryan C.M."/>
            <person name="Banfield J.F."/>
        </authorList>
    </citation>
    <scope>NUCLEOTIDE SEQUENCE [LARGE SCALE GENOMIC DNA]</scope>
    <source>
        <strain evidence="4">CG11_big_fil_rev_8_21_14_0_20_45_26</strain>
    </source>
</reference>
<evidence type="ECO:0000313" key="5">
    <source>
        <dbReference type="Proteomes" id="UP000230859"/>
    </source>
</evidence>
<dbReference type="InterPro" id="IPR046342">
    <property type="entry name" value="CBS_dom_sf"/>
</dbReference>
<evidence type="ECO:0000313" key="4">
    <source>
        <dbReference type="EMBL" id="PIQ86994.1"/>
    </source>
</evidence>
<sequence>MSEEASSKVMQLEERLQAVKAKDIMTKTVSTTKPTVALGDLAEEMIRARISGMPVMGKDNHVIGVVTTTDLLIVMGMIIEGKVEEQGDTQVNPSVDFAMSSDTVVTIDPDTTLADIVRLMRTKSIHTIPVMQNGELAGVIGKHDVLRCFYAIVNDLSK</sequence>
<dbReference type="InterPro" id="IPR000644">
    <property type="entry name" value="CBS_dom"/>
</dbReference>
<keyword evidence="1 2" id="KW-0129">CBS domain</keyword>
<gene>
    <name evidence="4" type="ORF">COV74_02290</name>
</gene>
<feature type="domain" description="CBS" evidence="3">
    <location>
        <begin position="25"/>
        <end position="85"/>
    </location>
</feature>
<evidence type="ECO:0000259" key="3">
    <source>
        <dbReference type="PROSITE" id="PS51371"/>
    </source>
</evidence>
<dbReference type="SUPFAM" id="SSF54631">
    <property type="entry name" value="CBS-domain pair"/>
    <property type="match status" value="1"/>
</dbReference>